<dbReference type="OrthoDB" id="419598at2759"/>
<dbReference type="Gene3D" id="3.40.50.720">
    <property type="entry name" value="NAD(P)-binding Rossmann-like Domain"/>
    <property type="match status" value="1"/>
</dbReference>
<sequence length="310" mass="34445">MTILITGSRGKTSSQLATLLHPTHIILIASRTPPKSPIHPTVRFDWNDEATFTNPFDHAVAQKEAISAVYLVAPETADASTLVMRFIHLARSRSVNRFVLLSAWELEMGADMLAGKAHEELEKVGREEGLEWAVGAYTSFVLCFSPDLLSDRIFALVRPHFFMENFLEGHHLATITNEDKIYSATQNGSKPFISAFDIANVAKVALIDNKSHNIDYVVTGNETLTYDEVAATLSSVLGRKISHIKLDPDAFTSLLQANGMHSFVANYLAEIDVKVAEGFSKEPTHNVKKVTGQDPKSFKQFVEEKKNIWM</sequence>
<proteinExistence type="inferred from homology"/>
<dbReference type="UniPathway" id="UPA00327"/>
<dbReference type="NCBIfam" id="TIGR03649">
    <property type="entry name" value="ergot_EASG"/>
    <property type="match status" value="1"/>
</dbReference>
<comment type="pathway">
    <text evidence="1">Alkaloid biosynthesis; ergot alkaloid biosynthesis.</text>
</comment>
<evidence type="ECO:0000259" key="5">
    <source>
        <dbReference type="Pfam" id="PF05368"/>
    </source>
</evidence>
<dbReference type="InterPro" id="IPR008030">
    <property type="entry name" value="NmrA-like"/>
</dbReference>
<evidence type="ECO:0000256" key="3">
    <source>
        <dbReference type="ARBA" id="ARBA00022589"/>
    </source>
</evidence>
<keyword evidence="3" id="KW-0017">Alkaloid metabolism</keyword>
<dbReference type="PANTHER" id="PTHR43162:SF1">
    <property type="entry name" value="PRESTALK A DIFFERENTIATION PROTEIN A"/>
    <property type="match status" value="1"/>
</dbReference>
<name>A0A2S6CKY5_9PEZI</name>
<dbReference type="InterPro" id="IPR051604">
    <property type="entry name" value="Ergot_Alk_Oxidoreductase"/>
</dbReference>
<accession>A0A2S6CKY5</accession>
<dbReference type="Proteomes" id="UP000237631">
    <property type="component" value="Unassembled WGS sequence"/>
</dbReference>
<dbReference type="GO" id="GO:0016491">
    <property type="term" value="F:oxidoreductase activity"/>
    <property type="evidence" value="ECO:0007669"/>
    <property type="project" value="UniProtKB-KW"/>
</dbReference>
<dbReference type="InterPro" id="IPR019901">
    <property type="entry name" value="Ergot_alkaloid_biosynthesis"/>
</dbReference>
<evidence type="ECO:0000256" key="4">
    <source>
        <dbReference type="ARBA" id="ARBA00023002"/>
    </source>
</evidence>
<gene>
    <name evidence="6" type="ORF">CBER1_11378</name>
</gene>
<organism evidence="6 7">
    <name type="scientific">Cercospora berteroae</name>
    <dbReference type="NCBI Taxonomy" id="357750"/>
    <lineage>
        <taxon>Eukaryota</taxon>
        <taxon>Fungi</taxon>
        <taxon>Dikarya</taxon>
        <taxon>Ascomycota</taxon>
        <taxon>Pezizomycotina</taxon>
        <taxon>Dothideomycetes</taxon>
        <taxon>Dothideomycetidae</taxon>
        <taxon>Mycosphaerellales</taxon>
        <taxon>Mycosphaerellaceae</taxon>
        <taxon>Cercospora</taxon>
    </lineage>
</organism>
<dbReference type="EMBL" id="PNEN01000285">
    <property type="protein sequence ID" value="PPJ60360.1"/>
    <property type="molecule type" value="Genomic_DNA"/>
</dbReference>
<keyword evidence="4" id="KW-0560">Oxidoreductase</keyword>
<dbReference type="PANTHER" id="PTHR43162">
    <property type="match status" value="1"/>
</dbReference>
<comment type="similarity">
    <text evidence="2">Belongs to the fgaFS/easG family.</text>
</comment>
<dbReference type="GO" id="GO:0035835">
    <property type="term" value="P:indole alkaloid biosynthetic process"/>
    <property type="evidence" value="ECO:0007669"/>
    <property type="project" value="UniProtKB-UniPathway"/>
</dbReference>
<dbReference type="STRING" id="357750.A0A2S6CKY5"/>
<evidence type="ECO:0000313" key="6">
    <source>
        <dbReference type="EMBL" id="PPJ60360.1"/>
    </source>
</evidence>
<dbReference type="SUPFAM" id="SSF51735">
    <property type="entry name" value="NAD(P)-binding Rossmann-fold domains"/>
    <property type="match status" value="1"/>
</dbReference>
<evidence type="ECO:0000313" key="7">
    <source>
        <dbReference type="Proteomes" id="UP000237631"/>
    </source>
</evidence>
<evidence type="ECO:0000256" key="1">
    <source>
        <dbReference type="ARBA" id="ARBA00005107"/>
    </source>
</evidence>
<dbReference type="Pfam" id="PF05368">
    <property type="entry name" value="NmrA"/>
    <property type="match status" value="1"/>
</dbReference>
<reference evidence="7" key="1">
    <citation type="journal article" date="2017" name="bioRxiv">
        <title>Conservation of a gene cluster reveals novel cercosporin biosynthetic mechanisms and extends production to the genus Colletotrichum.</title>
        <authorList>
            <person name="de Jonge R."/>
            <person name="Ebert M.K."/>
            <person name="Huitt-Roehl C.R."/>
            <person name="Pal P."/>
            <person name="Suttle J.C."/>
            <person name="Spanner R.E."/>
            <person name="Neubauer J.D."/>
            <person name="Jurick W.M.II."/>
            <person name="Stott K.A."/>
            <person name="Secor G.A."/>
            <person name="Thomma B.P.H.J."/>
            <person name="Van de Peer Y."/>
            <person name="Townsend C.A."/>
            <person name="Bolton M.D."/>
        </authorList>
    </citation>
    <scope>NUCLEOTIDE SEQUENCE [LARGE SCALE GENOMIC DNA]</scope>
    <source>
        <strain evidence="7">CBS538.71</strain>
    </source>
</reference>
<dbReference type="AlphaFoldDB" id="A0A2S6CKY5"/>
<protein>
    <recommendedName>
        <fullName evidence="5">NmrA-like domain-containing protein</fullName>
    </recommendedName>
</protein>
<evidence type="ECO:0000256" key="2">
    <source>
        <dbReference type="ARBA" id="ARBA00005372"/>
    </source>
</evidence>
<dbReference type="InterPro" id="IPR036291">
    <property type="entry name" value="NAD(P)-bd_dom_sf"/>
</dbReference>
<feature type="domain" description="NmrA-like" evidence="5">
    <location>
        <begin position="153"/>
        <end position="287"/>
    </location>
</feature>
<keyword evidence="7" id="KW-1185">Reference proteome</keyword>
<comment type="caution">
    <text evidence="6">The sequence shown here is derived from an EMBL/GenBank/DDBJ whole genome shotgun (WGS) entry which is preliminary data.</text>
</comment>